<dbReference type="InterPro" id="IPR011032">
    <property type="entry name" value="GroES-like_sf"/>
</dbReference>
<evidence type="ECO:0000313" key="2">
    <source>
        <dbReference type="EMBL" id="MDG0794793.1"/>
    </source>
</evidence>
<evidence type="ECO:0000313" key="3">
    <source>
        <dbReference type="Proteomes" id="UP001153387"/>
    </source>
</evidence>
<protein>
    <submittedName>
        <fullName evidence="2">NAD(P)-dependent alcohol dehydrogenase</fullName>
    </submittedName>
</protein>
<dbReference type="Pfam" id="PF00107">
    <property type="entry name" value="ADH_zinc_N"/>
    <property type="match status" value="1"/>
</dbReference>
<dbReference type="InterPro" id="IPR013154">
    <property type="entry name" value="ADH-like_N"/>
</dbReference>
<dbReference type="InterPro" id="IPR020843">
    <property type="entry name" value="ER"/>
</dbReference>
<dbReference type="GO" id="GO:0016491">
    <property type="term" value="F:oxidoreductase activity"/>
    <property type="evidence" value="ECO:0007669"/>
    <property type="project" value="InterPro"/>
</dbReference>
<dbReference type="InterPro" id="IPR052711">
    <property type="entry name" value="Zinc_ADH-like"/>
</dbReference>
<dbReference type="Proteomes" id="UP001153387">
    <property type="component" value="Unassembled WGS sequence"/>
</dbReference>
<dbReference type="SMART" id="SM00829">
    <property type="entry name" value="PKS_ER"/>
    <property type="match status" value="1"/>
</dbReference>
<dbReference type="InterPro" id="IPR036291">
    <property type="entry name" value="NAD(P)-bd_dom_sf"/>
</dbReference>
<dbReference type="InterPro" id="IPR013149">
    <property type="entry name" value="ADH-like_C"/>
</dbReference>
<gene>
    <name evidence="2" type="ORF">OMP38_31175</name>
</gene>
<dbReference type="EMBL" id="JAPDHZ010000008">
    <property type="protein sequence ID" value="MDG0794793.1"/>
    <property type="molecule type" value="Genomic_DNA"/>
</dbReference>
<keyword evidence="3" id="KW-1185">Reference proteome</keyword>
<dbReference type="Gene3D" id="3.40.50.720">
    <property type="entry name" value="NAD(P)-binding Rossmann-like Domain"/>
    <property type="match status" value="1"/>
</dbReference>
<feature type="domain" description="Enoyl reductase (ER)" evidence="1">
    <location>
        <begin position="9"/>
        <end position="335"/>
    </location>
</feature>
<dbReference type="RefSeq" id="WP_277568519.1">
    <property type="nucleotide sequence ID" value="NZ_JAPDHZ010000008.1"/>
</dbReference>
<dbReference type="PANTHER" id="PTHR45033">
    <property type="match status" value="1"/>
</dbReference>
<organism evidence="2 3">
    <name type="scientific">Cohnella ginsengisoli</name>
    <dbReference type="NCBI Taxonomy" id="425004"/>
    <lineage>
        <taxon>Bacteria</taxon>
        <taxon>Bacillati</taxon>
        <taxon>Bacillota</taxon>
        <taxon>Bacilli</taxon>
        <taxon>Bacillales</taxon>
        <taxon>Paenibacillaceae</taxon>
        <taxon>Cohnella</taxon>
    </lineage>
</organism>
<comment type="caution">
    <text evidence="2">The sequence shown here is derived from an EMBL/GenBank/DDBJ whole genome shotgun (WGS) entry which is preliminary data.</text>
</comment>
<dbReference type="PANTHER" id="PTHR45033:SF2">
    <property type="entry name" value="ZINC-TYPE ALCOHOL DEHYDROGENASE-LIKE PROTEIN C1773.06C"/>
    <property type="match status" value="1"/>
</dbReference>
<accession>A0A9X4QQB7</accession>
<dbReference type="SUPFAM" id="SSF51735">
    <property type="entry name" value="NAD(P)-binding Rossmann-fold domains"/>
    <property type="match status" value="1"/>
</dbReference>
<dbReference type="AlphaFoldDB" id="A0A9X4QQB7"/>
<dbReference type="CDD" id="cd08276">
    <property type="entry name" value="MDR7"/>
    <property type="match status" value="1"/>
</dbReference>
<dbReference type="Gene3D" id="3.90.180.10">
    <property type="entry name" value="Medium-chain alcohol dehydrogenases, catalytic domain"/>
    <property type="match status" value="1"/>
</dbReference>
<sequence>MKAYVVRGGFGLDHVVQVDRPIPEPGPGQALVRLKALSLNSRDIGVIEGFYNPERTEGLIPVSDGVGEIVALGEGAARFKLGDRVCGIFTQSWIDGEPTPANWTSTLGSPLNGLLAEYAMLPEEGLVRVPDHLSDAEAATLPCAAVTAWHAVVEEGQVRAGDTVVVQGTGGVSMFALQFAKLQGAQVIVTSGSGEKLERALAMGADHGILYTEKADWENAVLAYTQGRGADHIVDVGGAATLNRSVAALRVGGRISIVGLLSGAAVEDFAIVPAILKKARLQAINVGSRAMFESMNRAIGHNGLRPAIDSVFPFDEAVEALRRLKTGSYFGKICITL</sequence>
<reference evidence="2 3" key="1">
    <citation type="submission" date="2022-10" db="EMBL/GenBank/DDBJ databases">
        <title>Comparative genomic analysis of Cohnella hashimotonis sp. nov., isolated from the International Space Station.</title>
        <authorList>
            <person name="Simpson A."/>
            <person name="Venkateswaran K."/>
        </authorList>
    </citation>
    <scope>NUCLEOTIDE SEQUENCE [LARGE SCALE GENOMIC DNA]</scope>
    <source>
        <strain evidence="2 3">DSM 18997</strain>
    </source>
</reference>
<proteinExistence type="predicted"/>
<dbReference type="SUPFAM" id="SSF50129">
    <property type="entry name" value="GroES-like"/>
    <property type="match status" value="1"/>
</dbReference>
<evidence type="ECO:0000259" key="1">
    <source>
        <dbReference type="SMART" id="SM00829"/>
    </source>
</evidence>
<dbReference type="Pfam" id="PF08240">
    <property type="entry name" value="ADH_N"/>
    <property type="match status" value="1"/>
</dbReference>
<name>A0A9X4QQB7_9BACL</name>